<feature type="transmembrane region" description="Helical" evidence="2">
    <location>
        <begin position="76"/>
        <end position="95"/>
    </location>
</feature>
<organism evidence="4 5">
    <name type="scientific">Candidatus Uhrbacteria bacterium RIFCSPLOWO2_01_FULL_47_24</name>
    <dbReference type="NCBI Taxonomy" id="1802401"/>
    <lineage>
        <taxon>Bacteria</taxon>
        <taxon>Candidatus Uhriibacteriota</taxon>
    </lineage>
</organism>
<evidence type="ECO:0008006" key="6">
    <source>
        <dbReference type="Google" id="ProtNLM"/>
    </source>
</evidence>
<keyword evidence="3" id="KW-0732">Signal</keyword>
<evidence type="ECO:0000256" key="3">
    <source>
        <dbReference type="SAM" id="SignalP"/>
    </source>
</evidence>
<dbReference type="EMBL" id="MGEJ01000019">
    <property type="protein sequence ID" value="OGL79965.1"/>
    <property type="molecule type" value="Genomic_DNA"/>
</dbReference>
<gene>
    <name evidence="4" type="ORF">A3B21_00975</name>
</gene>
<keyword evidence="2" id="KW-1133">Transmembrane helix</keyword>
<feature type="coiled-coil region" evidence="1">
    <location>
        <begin position="146"/>
        <end position="180"/>
    </location>
</feature>
<proteinExistence type="predicted"/>
<evidence type="ECO:0000256" key="1">
    <source>
        <dbReference type="SAM" id="Coils"/>
    </source>
</evidence>
<evidence type="ECO:0000313" key="5">
    <source>
        <dbReference type="Proteomes" id="UP000176897"/>
    </source>
</evidence>
<keyword evidence="2" id="KW-0812">Transmembrane</keyword>
<evidence type="ECO:0000313" key="4">
    <source>
        <dbReference type="EMBL" id="OGL79965.1"/>
    </source>
</evidence>
<accession>A0A1F7UNZ2</accession>
<protein>
    <recommendedName>
        <fullName evidence="6">DUF5667 domain-containing protein</fullName>
    </recommendedName>
</protein>
<dbReference type="AlphaFoldDB" id="A0A1F7UNZ2"/>
<comment type="caution">
    <text evidence="4">The sequence shown here is derived from an EMBL/GenBank/DDBJ whole genome shotgun (WGS) entry which is preliminary data.</text>
</comment>
<keyword evidence="2" id="KW-0472">Membrane</keyword>
<reference evidence="4 5" key="1">
    <citation type="journal article" date="2016" name="Nat. Commun.">
        <title>Thousands of microbial genomes shed light on interconnected biogeochemical processes in an aquifer system.</title>
        <authorList>
            <person name="Anantharaman K."/>
            <person name="Brown C.T."/>
            <person name="Hug L.A."/>
            <person name="Sharon I."/>
            <person name="Castelle C.J."/>
            <person name="Probst A.J."/>
            <person name="Thomas B.C."/>
            <person name="Singh A."/>
            <person name="Wilkins M.J."/>
            <person name="Karaoz U."/>
            <person name="Brodie E.L."/>
            <person name="Williams K.H."/>
            <person name="Hubbard S.S."/>
            <person name="Banfield J.F."/>
        </authorList>
    </citation>
    <scope>NUCLEOTIDE SEQUENCE [LARGE SCALE GENOMIC DNA]</scope>
</reference>
<feature type="chain" id="PRO_5009533098" description="DUF5667 domain-containing protein" evidence="3">
    <location>
        <begin position="21"/>
        <end position="259"/>
    </location>
</feature>
<dbReference type="STRING" id="1802401.A3B21_00975"/>
<keyword evidence="1" id="KW-0175">Coiled coil</keyword>
<feature type="signal peptide" evidence="3">
    <location>
        <begin position="1"/>
        <end position="20"/>
    </location>
</feature>
<sequence>MRHLGIILAILSMLYGTVKAAPAKATNKDVLDDLSIIATAKQCEKDNKHNYNFATDKCDPLVATVTTTQKSGSSRWIQLSFAILAIVGLLIYLGYERYQGDKREAAVMERKSDEARESYVAVLRGKLEDIALVLGVPASTDLVKEVDAIRGDCQRMKQEMQGLQAALQVADERNAALRREWEELYLASRTAHTMLPPQTGASQSGVDTILKRVCEALCETHIAALRRHVEDPKPRTYRAADKALSTIEEVAKELSMLAA</sequence>
<dbReference type="Proteomes" id="UP000176897">
    <property type="component" value="Unassembled WGS sequence"/>
</dbReference>
<evidence type="ECO:0000256" key="2">
    <source>
        <dbReference type="SAM" id="Phobius"/>
    </source>
</evidence>
<name>A0A1F7UNZ2_9BACT</name>